<dbReference type="PROSITE" id="PS01081">
    <property type="entry name" value="HTH_TETR_1"/>
    <property type="match status" value="1"/>
</dbReference>
<feature type="DNA-binding region" description="H-T-H motif" evidence="5">
    <location>
        <begin position="29"/>
        <end position="48"/>
    </location>
</feature>
<dbReference type="PRINTS" id="PR00455">
    <property type="entry name" value="HTHTETR"/>
</dbReference>
<evidence type="ECO:0000259" key="6">
    <source>
        <dbReference type="PROSITE" id="PS50977"/>
    </source>
</evidence>
<evidence type="ECO:0000256" key="4">
    <source>
        <dbReference type="ARBA" id="ARBA00023163"/>
    </source>
</evidence>
<dbReference type="RefSeq" id="WP_316700354.1">
    <property type="nucleotide sequence ID" value="NZ_CP136336.1"/>
</dbReference>
<feature type="domain" description="HTH tetR-type" evidence="6">
    <location>
        <begin position="6"/>
        <end position="66"/>
    </location>
</feature>
<sequence>MSKAPITTRERVLETCRRLFNEKGPGAVTTAEIAATVGINEGNLYYYFKKKDQIVLALFDQFELALGEMARRQMEHIEQDKANEDSIMDFFKFAWEWRFFYRDAQSLYGLAPELRERNKLLSEASHEAGRRLLQHAIQHGRLKVPDEAVERLVVNAWIICTFWIEYLQVAKGVTRITKKHLEMGYEQVQSLYWPYAPRGTERRKPSWA</sequence>
<evidence type="ECO:0000313" key="8">
    <source>
        <dbReference type="Proteomes" id="UP001303946"/>
    </source>
</evidence>
<dbReference type="PANTHER" id="PTHR30055">
    <property type="entry name" value="HTH-TYPE TRANSCRIPTIONAL REGULATOR RUTR"/>
    <property type="match status" value="1"/>
</dbReference>
<protein>
    <submittedName>
        <fullName evidence="7">TetR/AcrR family transcriptional regulator</fullName>
    </submittedName>
</protein>
<dbReference type="InterPro" id="IPR009057">
    <property type="entry name" value="Homeodomain-like_sf"/>
</dbReference>
<evidence type="ECO:0000256" key="1">
    <source>
        <dbReference type="ARBA" id="ARBA00022491"/>
    </source>
</evidence>
<evidence type="ECO:0000256" key="2">
    <source>
        <dbReference type="ARBA" id="ARBA00023015"/>
    </source>
</evidence>
<dbReference type="Proteomes" id="UP001303946">
    <property type="component" value="Chromosome"/>
</dbReference>
<keyword evidence="2" id="KW-0805">Transcription regulation</keyword>
<keyword evidence="8" id="KW-1185">Reference proteome</keyword>
<dbReference type="PANTHER" id="PTHR30055:SF223">
    <property type="entry name" value="HTH-TYPE TRANSCRIPTIONAL REGULATOR UIDR"/>
    <property type="match status" value="1"/>
</dbReference>
<reference evidence="7 8" key="1">
    <citation type="submission" date="2023-10" db="EMBL/GenBank/DDBJ databases">
        <title>Bacteria for the degradation of biodegradable plastic PBAT(Polybutylene adipate terephthalate).</title>
        <authorList>
            <person name="Weon H.-Y."/>
            <person name="Yeon J."/>
        </authorList>
    </citation>
    <scope>NUCLEOTIDE SEQUENCE [LARGE SCALE GENOMIC DNA]</scope>
    <source>
        <strain evidence="7 8">SBD 7-3</strain>
    </source>
</reference>
<evidence type="ECO:0000256" key="5">
    <source>
        <dbReference type="PROSITE-ProRule" id="PRU00335"/>
    </source>
</evidence>
<dbReference type="InterPro" id="IPR025722">
    <property type="entry name" value="TetR"/>
</dbReference>
<dbReference type="SUPFAM" id="SSF46689">
    <property type="entry name" value="Homeodomain-like"/>
    <property type="match status" value="1"/>
</dbReference>
<dbReference type="InterPro" id="IPR050109">
    <property type="entry name" value="HTH-type_TetR-like_transc_reg"/>
</dbReference>
<dbReference type="Pfam" id="PF13972">
    <property type="entry name" value="TetR"/>
    <property type="match status" value="1"/>
</dbReference>
<organism evidence="7 8">
    <name type="scientific">Piscinibacter gummiphilus</name>
    <dbReference type="NCBI Taxonomy" id="946333"/>
    <lineage>
        <taxon>Bacteria</taxon>
        <taxon>Pseudomonadati</taxon>
        <taxon>Pseudomonadota</taxon>
        <taxon>Betaproteobacteria</taxon>
        <taxon>Burkholderiales</taxon>
        <taxon>Sphaerotilaceae</taxon>
        <taxon>Piscinibacter</taxon>
    </lineage>
</organism>
<name>A0ABZ0CRU0_9BURK</name>
<dbReference type="InterPro" id="IPR023772">
    <property type="entry name" value="DNA-bd_HTH_TetR-type_CS"/>
</dbReference>
<keyword evidence="1" id="KW-0678">Repressor</keyword>
<dbReference type="Gene3D" id="1.10.357.10">
    <property type="entry name" value="Tetracycline Repressor, domain 2"/>
    <property type="match status" value="1"/>
</dbReference>
<evidence type="ECO:0000256" key="3">
    <source>
        <dbReference type="ARBA" id="ARBA00023125"/>
    </source>
</evidence>
<keyword evidence="4" id="KW-0804">Transcription</keyword>
<dbReference type="PROSITE" id="PS50977">
    <property type="entry name" value="HTH_TETR_2"/>
    <property type="match status" value="1"/>
</dbReference>
<keyword evidence="3 5" id="KW-0238">DNA-binding</keyword>
<gene>
    <name evidence="7" type="ORF">RXV79_22645</name>
</gene>
<dbReference type="EMBL" id="CP136336">
    <property type="protein sequence ID" value="WOB07699.1"/>
    <property type="molecule type" value="Genomic_DNA"/>
</dbReference>
<dbReference type="Pfam" id="PF00440">
    <property type="entry name" value="TetR_N"/>
    <property type="match status" value="1"/>
</dbReference>
<evidence type="ECO:0000313" key="7">
    <source>
        <dbReference type="EMBL" id="WOB07699.1"/>
    </source>
</evidence>
<accession>A0ABZ0CRU0</accession>
<dbReference type="InterPro" id="IPR001647">
    <property type="entry name" value="HTH_TetR"/>
</dbReference>
<proteinExistence type="predicted"/>